<dbReference type="EMBL" id="KN837304">
    <property type="protein sequence ID" value="KIJ28509.1"/>
    <property type="molecule type" value="Genomic_DNA"/>
</dbReference>
<keyword evidence="1" id="KW-0812">Transmembrane</keyword>
<keyword evidence="1" id="KW-0472">Membrane</keyword>
<feature type="transmembrane region" description="Helical" evidence="1">
    <location>
        <begin position="230"/>
        <end position="250"/>
    </location>
</feature>
<accession>A0A0C9U2W1</accession>
<organism evidence="2 3">
    <name type="scientific">Sphaerobolus stellatus (strain SS14)</name>
    <dbReference type="NCBI Taxonomy" id="990650"/>
    <lineage>
        <taxon>Eukaryota</taxon>
        <taxon>Fungi</taxon>
        <taxon>Dikarya</taxon>
        <taxon>Basidiomycota</taxon>
        <taxon>Agaricomycotina</taxon>
        <taxon>Agaricomycetes</taxon>
        <taxon>Phallomycetidae</taxon>
        <taxon>Geastrales</taxon>
        <taxon>Sphaerobolaceae</taxon>
        <taxon>Sphaerobolus</taxon>
    </lineage>
</organism>
<evidence type="ECO:0000256" key="1">
    <source>
        <dbReference type="SAM" id="Phobius"/>
    </source>
</evidence>
<evidence type="ECO:0000313" key="2">
    <source>
        <dbReference type="EMBL" id="KIJ28509.1"/>
    </source>
</evidence>
<name>A0A0C9U2W1_SPHS4</name>
<protein>
    <submittedName>
        <fullName evidence="2">Uncharacterized protein</fullName>
    </submittedName>
</protein>
<keyword evidence="3" id="KW-1185">Reference proteome</keyword>
<evidence type="ECO:0000313" key="3">
    <source>
        <dbReference type="Proteomes" id="UP000054279"/>
    </source>
</evidence>
<reference evidence="2 3" key="1">
    <citation type="submission" date="2014-06" db="EMBL/GenBank/DDBJ databases">
        <title>Evolutionary Origins and Diversification of the Mycorrhizal Mutualists.</title>
        <authorList>
            <consortium name="DOE Joint Genome Institute"/>
            <consortium name="Mycorrhizal Genomics Consortium"/>
            <person name="Kohler A."/>
            <person name="Kuo A."/>
            <person name="Nagy L.G."/>
            <person name="Floudas D."/>
            <person name="Copeland A."/>
            <person name="Barry K.W."/>
            <person name="Cichocki N."/>
            <person name="Veneault-Fourrey C."/>
            <person name="LaButti K."/>
            <person name="Lindquist E.A."/>
            <person name="Lipzen A."/>
            <person name="Lundell T."/>
            <person name="Morin E."/>
            <person name="Murat C."/>
            <person name="Riley R."/>
            <person name="Ohm R."/>
            <person name="Sun H."/>
            <person name="Tunlid A."/>
            <person name="Henrissat B."/>
            <person name="Grigoriev I.V."/>
            <person name="Hibbett D.S."/>
            <person name="Martin F."/>
        </authorList>
    </citation>
    <scope>NUCLEOTIDE SEQUENCE [LARGE SCALE GENOMIC DNA]</scope>
    <source>
        <strain evidence="2 3">SS14</strain>
    </source>
</reference>
<proteinExistence type="predicted"/>
<keyword evidence="1" id="KW-1133">Transmembrane helix</keyword>
<sequence>MPQCLCTARGCARIPGGVTLENRAYRQHQRDEVVYQRRTLKNEAPTQEQTLEWEKSLFQAAIVDEDPIHVPTNQAESLFHTAPSTSGRPSDQYIPKLHSDDMPNVSTEFGQRVLEYQHEMDLLININASLDEVSCSIRESLEDGLLGLGLPRIPVLYPLKSTEELLMSYTSQMLKYNSSLSPPVREYAKAISEACNNQLSLIRKHKEAWLSAGRTIIDMEPYFAHKLMDAAPILLTSMLLALLMSLIGGLKEIQFVLKRKTWFLITPGIFELFGSFLI</sequence>
<dbReference type="Proteomes" id="UP000054279">
    <property type="component" value="Unassembled WGS sequence"/>
</dbReference>
<dbReference type="HOGENOM" id="CLU_087381_0_0_1"/>
<dbReference type="AlphaFoldDB" id="A0A0C9U2W1"/>
<gene>
    <name evidence="2" type="ORF">M422DRAFT_54583</name>
</gene>